<accession>A0A1H3YYZ4</accession>
<dbReference type="RefSeq" id="WP_211481802.1">
    <property type="nucleotide sequence ID" value="NZ_FNQY01000009.1"/>
</dbReference>
<dbReference type="Gene3D" id="3.40.50.720">
    <property type="entry name" value="NAD(P)-binding Rossmann-like Domain"/>
    <property type="match status" value="1"/>
</dbReference>
<evidence type="ECO:0000313" key="3">
    <source>
        <dbReference type="EMBL" id="SEA16813.1"/>
    </source>
</evidence>
<keyword evidence="4" id="KW-1185">Reference proteome</keyword>
<keyword evidence="3" id="KW-0808">Transferase</keyword>
<dbReference type="CDD" id="cd00757">
    <property type="entry name" value="ThiF_MoeB_HesA_family"/>
    <property type="match status" value="1"/>
</dbReference>
<protein>
    <submittedName>
        <fullName evidence="3">Adenylyltransferase and sulfurtransferase</fullName>
    </submittedName>
</protein>
<dbReference type="GO" id="GO:0005829">
    <property type="term" value="C:cytosol"/>
    <property type="evidence" value="ECO:0007669"/>
    <property type="project" value="TreeGrafter"/>
</dbReference>
<proteinExistence type="inferred from homology"/>
<dbReference type="FunFam" id="3.40.50.720:FF:000080">
    <property type="entry name" value="Thiazole biosynthesis adenylyltransferase ThiF"/>
    <property type="match status" value="1"/>
</dbReference>
<dbReference type="EMBL" id="FNQY01000009">
    <property type="protein sequence ID" value="SEA16813.1"/>
    <property type="molecule type" value="Genomic_DNA"/>
</dbReference>
<feature type="domain" description="THIF-type NAD/FAD binding fold" evidence="2">
    <location>
        <begin position="37"/>
        <end position="261"/>
    </location>
</feature>
<dbReference type="InterPro" id="IPR035985">
    <property type="entry name" value="Ubiquitin-activating_enz"/>
</dbReference>
<dbReference type="AlphaFoldDB" id="A0A1H3YYZ4"/>
<comment type="similarity">
    <text evidence="1">Belongs to the HesA/MoeB/ThiF family.</text>
</comment>
<dbReference type="PANTHER" id="PTHR10953:SF102">
    <property type="entry name" value="ADENYLYLTRANSFERASE AND SULFURTRANSFERASE MOCS3"/>
    <property type="match status" value="1"/>
</dbReference>
<dbReference type="STRING" id="551991.SAMN05192529_109147"/>
<evidence type="ECO:0000313" key="4">
    <source>
        <dbReference type="Proteomes" id="UP000199041"/>
    </source>
</evidence>
<reference evidence="3 4" key="1">
    <citation type="submission" date="2016-10" db="EMBL/GenBank/DDBJ databases">
        <authorList>
            <person name="de Groot N.N."/>
        </authorList>
    </citation>
    <scope>NUCLEOTIDE SEQUENCE [LARGE SCALE GENOMIC DNA]</scope>
    <source>
        <strain evidence="3 4">Vu-144</strain>
    </source>
</reference>
<dbReference type="InterPro" id="IPR045886">
    <property type="entry name" value="ThiF/MoeB/HesA"/>
</dbReference>
<dbReference type="InterPro" id="IPR000594">
    <property type="entry name" value="ThiF_NAD_FAD-bd"/>
</dbReference>
<dbReference type="PANTHER" id="PTHR10953">
    <property type="entry name" value="UBIQUITIN-ACTIVATING ENZYME E1"/>
    <property type="match status" value="1"/>
</dbReference>
<dbReference type="GO" id="GO:0008641">
    <property type="term" value="F:ubiquitin-like modifier activating enzyme activity"/>
    <property type="evidence" value="ECO:0007669"/>
    <property type="project" value="InterPro"/>
</dbReference>
<organism evidence="3 4">
    <name type="scientific">Arachidicoccus rhizosphaerae</name>
    <dbReference type="NCBI Taxonomy" id="551991"/>
    <lineage>
        <taxon>Bacteria</taxon>
        <taxon>Pseudomonadati</taxon>
        <taxon>Bacteroidota</taxon>
        <taxon>Chitinophagia</taxon>
        <taxon>Chitinophagales</taxon>
        <taxon>Chitinophagaceae</taxon>
        <taxon>Arachidicoccus</taxon>
    </lineage>
</organism>
<gene>
    <name evidence="3" type="ORF">SAMN05192529_109147</name>
</gene>
<dbReference type="GO" id="GO:0004792">
    <property type="term" value="F:thiosulfate-cyanide sulfurtransferase activity"/>
    <property type="evidence" value="ECO:0007669"/>
    <property type="project" value="TreeGrafter"/>
</dbReference>
<dbReference type="Proteomes" id="UP000199041">
    <property type="component" value="Unassembled WGS sequence"/>
</dbReference>
<sequence length="263" mass="28664">MPGERIGYGFVKAIDYKRMQKSGICSDQLTKEDFMYYGRQMLVPEIGAQGQLKLRQAKIMVVGAGGLGCPVLQYLCGAGVGKLGCVDFDRIELHNLHRQLLYDPASVGRQKIEEAKKVLAAKRPALSLDFKNERLTAANAMSLLEGYDLVVDGSDNFKTRYIVSDTCKALDIPVVYGSILGFEGQIAVFGHNGGKTLRDLFSGPPSADNAPNCAENGVLGTLPGIIGLIMAQEALKLIMGLPVLHNQLVLLDTLRFECRKLNF</sequence>
<evidence type="ECO:0000259" key="2">
    <source>
        <dbReference type="Pfam" id="PF00899"/>
    </source>
</evidence>
<dbReference type="GO" id="GO:0016779">
    <property type="term" value="F:nucleotidyltransferase activity"/>
    <property type="evidence" value="ECO:0007669"/>
    <property type="project" value="UniProtKB-KW"/>
</dbReference>
<dbReference type="SUPFAM" id="SSF69572">
    <property type="entry name" value="Activating enzymes of the ubiquitin-like proteins"/>
    <property type="match status" value="1"/>
</dbReference>
<dbReference type="Pfam" id="PF00899">
    <property type="entry name" value="ThiF"/>
    <property type="match status" value="1"/>
</dbReference>
<name>A0A1H3YYZ4_9BACT</name>
<dbReference type="GO" id="GO:0008146">
    <property type="term" value="F:sulfotransferase activity"/>
    <property type="evidence" value="ECO:0007669"/>
    <property type="project" value="TreeGrafter"/>
</dbReference>
<keyword evidence="3" id="KW-0548">Nucleotidyltransferase</keyword>
<evidence type="ECO:0000256" key="1">
    <source>
        <dbReference type="ARBA" id="ARBA00009919"/>
    </source>
</evidence>